<dbReference type="Proteomes" id="UP001500218">
    <property type="component" value="Unassembled WGS sequence"/>
</dbReference>
<evidence type="ECO:0000313" key="1">
    <source>
        <dbReference type="EMBL" id="GAA1795628.1"/>
    </source>
</evidence>
<evidence type="ECO:0000313" key="2">
    <source>
        <dbReference type="Proteomes" id="UP001500218"/>
    </source>
</evidence>
<keyword evidence="2" id="KW-1185">Reference proteome</keyword>
<protein>
    <submittedName>
        <fullName evidence="1">Uncharacterized protein</fullName>
    </submittedName>
</protein>
<gene>
    <name evidence="1" type="ORF">GCM10009682_16740</name>
</gene>
<organism evidence="1 2">
    <name type="scientific">Luedemannella flava</name>
    <dbReference type="NCBI Taxonomy" id="349316"/>
    <lineage>
        <taxon>Bacteria</taxon>
        <taxon>Bacillati</taxon>
        <taxon>Actinomycetota</taxon>
        <taxon>Actinomycetes</taxon>
        <taxon>Micromonosporales</taxon>
        <taxon>Micromonosporaceae</taxon>
        <taxon>Luedemannella</taxon>
    </lineage>
</organism>
<dbReference type="EMBL" id="BAAALT010000039">
    <property type="protein sequence ID" value="GAA1795628.1"/>
    <property type="molecule type" value="Genomic_DNA"/>
</dbReference>
<reference evidence="1 2" key="1">
    <citation type="journal article" date="2019" name="Int. J. Syst. Evol. Microbiol.">
        <title>The Global Catalogue of Microorganisms (GCM) 10K type strain sequencing project: providing services to taxonomists for standard genome sequencing and annotation.</title>
        <authorList>
            <consortium name="The Broad Institute Genomics Platform"/>
            <consortium name="The Broad Institute Genome Sequencing Center for Infectious Disease"/>
            <person name="Wu L."/>
            <person name="Ma J."/>
        </authorList>
    </citation>
    <scope>NUCLEOTIDE SEQUENCE [LARGE SCALE GENOMIC DNA]</scope>
    <source>
        <strain evidence="1 2">JCM 13250</strain>
    </source>
</reference>
<name>A0ABN2LPA7_9ACTN</name>
<proteinExistence type="predicted"/>
<accession>A0ABN2LPA7</accession>
<sequence length="349" mass="37481">MTGVGPAGDILALLIRRYAFREIAAVLGAGILAGSIPSHEAALAQKLCAYGQRLMDLDAEDLADPDVAHGASLDTSLVDQARETVPADLIRRGAACRMPQVPREQPRAALRSLVPAYQLVLESVEIRWRRQEMAAILAGVHLMSQYAYLLAWESVLGHAADPAELARDEAFAGLDSRFGAWDVTGCPHIRPEKAAASRALRVADSTALSWRNYLNRQHSTVARALGACAAQCMNPCTVISTRTEEDRVRLGAACRAAFAFADSALIRLRHAAPVGHGFGVPSRDEVAETWRHSRVSISRHGPVGELVLTEDGFPLPGLVTLLSGIAGRTLRPDTLLADMAAEIAARLHT</sequence>
<comment type="caution">
    <text evidence="1">The sequence shown here is derived from an EMBL/GenBank/DDBJ whole genome shotgun (WGS) entry which is preliminary data.</text>
</comment>